<dbReference type="Pfam" id="PF21192">
    <property type="entry name" value="OB_NMD3"/>
    <property type="match status" value="1"/>
</dbReference>
<feature type="region of interest" description="Disordered" evidence="8">
    <location>
        <begin position="412"/>
        <end position="512"/>
    </location>
</feature>
<feature type="domain" description="60S ribosomal export protein NMD3 SH3" evidence="11">
    <location>
        <begin position="244"/>
        <end position="291"/>
    </location>
</feature>
<organism evidence="12 13">
    <name type="scientific">Pythium insidiosum</name>
    <name type="common">Pythiosis disease agent</name>
    <dbReference type="NCBI Taxonomy" id="114742"/>
    <lineage>
        <taxon>Eukaryota</taxon>
        <taxon>Sar</taxon>
        <taxon>Stramenopiles</taxon>
        <taxon>Oomycota</taxon>
        <taxon>Peronosporomycetes</taxon>
        <taxon>Pythiales</taxon>
        <taxon>Pythiaceae</taxon>
        <taxon>Pythium</taxon>
    </lineage>
</organism>
<comment type="similarity">
    <text evidence="1 7">Belongs to the NMD3 family.</text>
</comment>
<evidence type="ECO:0000256" key="7">
    <source>
        <dbReference type="RuleBase" id="RU364108"/>
    </source>
</evidence>
<dbReference type="InterPro" id="IPR007064">
    <property type="entry name" value="Nmd3_N"/>
</dbReference>
<comment type="function">
    <text evidence="7">Acts as an adapter for the XPO1/CRM1-mediated export of the 60S ribosomal subunit.</text>
</comment>
<dbReference type="InterPro" id="IPR048899">
    <property type="entry name" value="NMD_SH3"/>
</dbReference>
<evidence type="ECO:0000259" key="11">
    <source>
        <dbReference type="Pfam" id="PF21193"/>
    </source>
</evidence>
<dbReference type="GO" id="GO:0005634">
    <property type="term" value="C:nucleus"/>
    <property type="evidence" value="ECO:0007669"/>
    <property type="project" value="UniProtKB-SubCell"/>
</dbReference>
<evidence type="ECO:0000256" key="4">
    <source>
        <dbReference type="ARBA" id="ARBA00022490"/>
    </source>
</evidence>
<feature type="compositionally biased region" description="Acidic residues" evidence="8">
    <location>
        <begin position="447"/>
        <end position="467"/>
    </location>
</feature>
<evidence type="ECO:0000256" key="5">
    <source>
        <dbReference type="ARBA" id="ARBA00022927"/>
    </source>
</evidence>
<dbReference type="Proteomes" id="UP001209570">
    <property type="component" value="Unassembled WGS sequence"/>
</dbReference>
<feature type="domain" description="Nmd3 N-terminal" evidence="9">
    <location>
        <begin position="5"/>
        <end position="241"/>
    </location>
</feature>
<dbReference type="Pfam" id="PF04981">
    <property type="entry name" value="NMD3"/>
    <property type="match status" value="1"/>
</dbReference>
<evidence type="ECO:0000256" key="2">
    <source>
        <dbReference type="ARBA" id="ARBA00017035"/>
    </source>
</evidence>
<keyword evidence="5 7" id="KW-0653">Protein transport</keyword>
<dbReference type="InterPro" id="IPR048898">
    <property type="entry name" value="OB_NMD3"/>
</dbReference>
<dbReference type="EMBL" id="JAKCXM010000244">
    <property type="protein sequence ID" value="KAJ0397621.1"/>
    <property type="molecule type" value="Genomic_DNA"/>
</dbReference>
<evidence type="ECO:0000313" key="13">
    <source>
        <dbReference type="Proteomes" id="UP001209570"/>
    </source>
</evidence>
<dbReference type="GO" id="GO:0005737">
    <property type="term" value="C:cytoplasm"/>
    <property type="evidence" value="ECO:0007669"/>
    <property type="project" value="UniProtKB-SubCell"/>
</dbReference>
<keyword evidence="4 7" id="KW-0963">Cytoplasm</keyword>
<comment type="caution">
    <text evidence="12">The sequence shown here is derived from an EMBL/GenBank/DDBJ whole genome shotgun (WGS) entry which is preliminary data.</text>
</comment>
<name>A0AAD5LYF5_PYTIN</name>
<evidence type="ECO:0000313" key="12">
    <source>
        <dbReference type="EMBL" id="KAJ0397621.1"/>
    </source>
</evidence>
<dbReference type="GO" id="GO:0000055">
    <property type="term" value="P:ribosomal large subunit export from nucleus"/>
    <property type="evidence" value="ECO:0007669"/>
    <property type="project" value="TreeGrafter"/>
</dbReference>
<accession>A0AAD5LYF5</accession>
<feature type="compositionally biased region" description="Basic and acidic residues" evidence="8">
    <location>
        <begin position="471"/>
        <end position="483"/>
    </location>
</feature>
<gene>
    <name evidence="12" type="ORF">P43SY_003505</name>
</gene>
<sequence>MAILCCVCGAQIEPNAMNMCTACVAAEIDIAEGIELQAELHQCSACLRYLSRGKNTLSSLQGAWLDCPWESTELMALCLKHVHGLSKAKLVDANFIWTEPHSKRIKLKLTLQREVLHHALVQNSCVVGFVVRNQQCPDCAKQYRNHTWRALVQIRQKADHKRTFFRLEQLILKHKAHAQAIGITAVKDGLDFYFATKSAGERFVHFLAARVPMRSKASHKLVSENVRQNTANVQTVFSVELSPICKDDLVLLPPKVAQGCSSIAHLALCARTTGLTHLVDPRTGRRAELTADRYWKLPFLPLAASPTMVEFVVLDVEPVHGGGGGSHAAASALTDERMVLADVEVARVSDFGVNDTTFLVRSHLGGLLEAGDTVKGYDLSTANFGSRQTYALKDGEMPDIVLVRKVFPREHKQRDGGKKALKSLASDRSGMRMSKAERARHEREFEQFAEEFEEEEEDEEGEEEAELDASALEHDGEIAPEDLHDADEEDDEEDGASRALQALELSSSSSSP</sequence>
<evidence type="ECO:0000259" key="9">
    <source>
        <dbReference type="Pfam" id="PF04981"/>
    </source>
</evidence>
<dbReference type="InterPro" id="IPR039768">
    <property type="entry name" value="Nmd3"/>
</dbReference>
<dbReference type="GO" id="GO:0015031">
    <property type="term" value="P:protein transport"/>
    <property type="evidence" value="ECO:0007669"/>
    <property type="project" value="UniProtKB-KW"/>
</dbReference>
<dbReference type="AlphaFoldDB" id="A0AAD5LYF5"/>
<feature type="compositionally biased region" description="Acidic residues" evidence="8">
    <location>
        <begin position="484"/>
        <end position="494"/>
    </location>
</feature>
<dbReference type="Pfam" id="PF21193">
    <property type="entry name" value="NMD_SH3"/>
    <property type="match status" value="1"/>
</dbReference>
<evidence type="ECO:0000256" key="6">
    <source>
        <dbReference type="ARBA" id="ARBA00023242"/>
    </source>
</evidence>
<keyword evidence="13" id="KW-1185">Reference proteome</keyword>
<feature type="compositionally biased region" description="Basic and acidic residues" evidence="8">
    <location>
        <begin position="434"/>
        <end position="446"/>
    </location>
</feature>
<protein>
    <recommendedName>
        <fullName evidence="2 7">60S ribosomal export protein NMD3</fullName>
    </recommendedName>
</protein>
<reference evidence="12" key="1">
    <citation type="submission" date="2021-12" db="EMBL/GenBank/DDBJ databases">
        <title>Prjna785345.</title>
        <authorList>
            <person name="Rujirawat T."/>
            <person name="Krajaejun T."/>
        </authorList>
    </citation>
    <scope>NUCLEOTIDE SEQUENCE</scope>
    <source>
        <strain evidence="12">Pi057C3</strain>
    </source>
</reference>
<dbReference type="PANTHER" id="PTHR12746">
    <property type="entry name" value="NONSENSE-MEDIATED MRNA DECAY PROTEIN 3"/>
    <property type="match status" value="1"/>
</dbReference>
<feature type="domain" description="60S ribosomal export protein NMD3 OB-fold" evidence="10">
    <location>
        <begin position="308"/>
        <end position="405"/>
    </location>
</feature>
<dbReference type="GO" id="GO:0043023">
    <property type="term" value="F:ribosomal large subunit binding"/>
    <property type="evidence" value="ECO:0007669"/>
    <property type="project" value="InterPro"/>
</dbReference>
<evidence type="ECO:0000256" key="3">
    <source>
        <dbReference type="ARBA" id="ARBA00022448"/>
    </source>
</evidence>
<dbReference type="PANTHER" id="PTHR12746:SF2">
    <property type="entry name" value="60S RIBOSOMAL EXPORT PROTEIN NMD3"/>
    <property type="match status" value="1"/>
</dbReference>
<evidence type="ECO:0000256" key="8">
    <source>
        <dbReference type="SAM" id="MobiDB-lite"/>
    </source>
</evidence>
<evidence type="ECO:0000256" key="1">
    <source>
        <dbReference type="ARBA" id="ARBA00009794"/>
    </source>
</evidence>
<keyword evidence="3 7" id="KW-0813">Transport</keyword>
<keyword evidence="6 7" id="KW-0539">Nucleus</keyword>
<evidence type="ECO:0000259" key="10">
    <source>
        <dbReference type="Pfam" id="PF21192"/>
    </source>
</evidence>
<comment type="subcellular location">
    <subcellularLocation>
        <location evidence="7">Cytoplasm</location>
    </subcellularLocation>
    <subcellularLocation>
        <location evidence="7">Nucleus</location>
    </subcellularLocation>
</comment>
<proteinExistence type="inferred from homology"/>